<reference evidence="1 2" key="1">
    <citation type="journal article" date="2012" name="Science">
        <title>The Paleozoic origin of enzymatic lignin decomposition reconstructed from 31 fungal genomes.</title>
        <authorList>
            <person name="Floudas D."/>
            <person name="Binder M."/>
            <person name="Riley R."/>
            <person name="Barry K."/>
            <person name="Blanchette R.A."/>
            <person name="Henrissat B."/>
            <person name="Martinez A.T."/>
            <person name="Otillar R."/>
            <person name="Spatafora J.W."/>
            <person name="Yadav J.S."/>
            <person name="Aerts A."/>
            <person name="Benoit I."/>
            <person name="Boyd A."/>
            <person name="Carlson A."/>
            <person name="Copeland A."/>
            <person name="Coutinho P.M."/>
            <person name="de Vries R.P."/>
            <person name="Ferreira P."/>
            <person name="Findley K."/>
            <person name="Foster B."/>
            <person name="Gaskell J."/>
            <person name="Glotzer D."/>
            <person name="Gorecki P."/>
            <person name="Heitman J."/>
            <person name="Hesse C."/>
            <person name="Hori C."/>
            <person name="Igarashi K."/>
            <person name="Jurgens J.A."/>
            <person name="Kallen N."/>
            <person name="Kersten P."/>
            <person name="Kohler A."/>
            <person name="Kuees U."/>
            <person name="Kumar T.K.A."/>
            <person name="Kuo A."/>
            <person name="LaButti K."/>
            <person name="Larrondo L.F."/>
            <person name="Lindquist E."/>
            <person name="Ling A."/>
            <person name="Lombard V."/>
            <person name="Lucas S."/>
            <person name="Lundell T."/>
            <person name="Martin R."/>
            <person name="McLaughlin D.J."/>
            <person name="Morgenstern I."/>
            <person name="Morin E."/>
            <person name="Murat C."/>
            <person name="Nagy L.G."/>
            <person name="Nolan M."/>
            <person name="Ohm R.A."/>
            <person name="Patyshakuliyeva A."/>
            <person name="Rokas A."/>
            <person name="Ruiz-Duenas F.J."/>
            <person name="Sabat G."/>
            <person name="Salamov A."/>
            <person name="Samejima M."/>
            <person name="Schmutz J."/>
            <person name="Slot J.C."/>
            <person name="St John F."/>
            <person name="Stenlid J."/>
            <person name="Sun H."/>
            <person name="Sun S."/>
            <person name="Syed K."/>
            <person name="Tsang A."/>
            <person name="Wiebenga A."/>
            <person name="Young D."/>
            <person name="Pisabarro A."/>
            <person name="Eastwood D.C."/>
            <person name="Martin F."/>
            <person name="Cullen D."/>
            <person name="Grigoriev I.V."/>
            <person name="Hibbett D.S."/>
        </authorList>
    </citation>
    <scope>NUCLEOTIDE SEQUENCE [LARGE SCALE GENOMIC DNA]</scope>
    <source>
        <strain evidence="1 2">LYAD-421 SS1</strain>
    </source>
</reference>
<evidence type="ECO:0000313" key="2">
    <source>
        <dbReference type="Proteomes" id="UP000053319"/>
    </source>
</evidence>
<dbReference type="HOGENOM" id="CLU_047281_2_0_1"/>
<dbReference type="Pfam" id="PF08284">
    <property type="entry name" value="RVP_2"/>
    <property type="match status" value="1"/>
</dbReference>
<dbReference type="EMBL" id="JH719630">
    <property type="protein sequence ID" value="EJF55454.1"/>
    <property type="molecule type" value="Genomic_DNA"/>
</dbReference>
<dbReference type="SUPFAM" id="SSF50630">
    <property type="entry name" value="Acid proteases"/>
    <property type="match status" value="1"/>
</dbReference>
<gene>
    <name evidence="1" type="ORF">DICSQDRAFT_73902</name>
</gene>
<evidence type="ECO:0000313" key="1">
    <source>
        <dbReference type="EMBL" id="EJF55454.1"/>
    </source>
</evidence>
<dbReference type="AlphaFoldDB" id="R7SH21"/>
<dbReference type="GeneID" id="18843992"/>
<dbReference type="Proteomes" id="UP000053319">
    <property type="component" value="Unassembled WGS sequence"/>
</dbReference>
<dbReference type="OrthoDB" id="1750432at2759"/>
<sequence>MDDVLVETSQLRDPDFDVVHYYRQRVVEQKSPDHQACFLARGEPEYCLMGDALALEVKHILEEYHPWPEDPRDAFYPPRFVVVQYYDDVTVRDLYLERTLSIPVKFLLNPRFDLLGYFARNVRRFFTAPAFELDDLEGEFRVLFTRTQRPRISPPIPLFAVQPKTHRAESDSSLSALQRNAAAPRDFSRLIPEPVVVVVQVNEQPARALIDSGSLSDFMSARLAHQLGLEIFELTKPLPIQLAVQGSRAKVNFGCRARLEYQRIRTERYFDVINLLNYDLILGTPFIFQHKVTLGLNPTTLVVGSPQALPIEGRQVRTLQSHAADVLDDVIEAARKDLCEYAAPICKEASDSPLPPLRTINHRIPLIDPDKVYTWRPSKCPDAHRENWREKRDAYLKS</sequence>
<evidence type="ECO:0008006" key="3">
    <source>
        <dbReference type="Google" id="ProtNLM"/>
    </source>
</evidence>
<protein>
    <recommendedName>
        <fullName evidence="3">Aspartic peptidase domain-containing protein</fullName>
    </recommendedName>
</protein>
<feature type="non-terminal residue" evidence="1">
    <location>
        <position position="398"/>
    </location>
</feature>
<proteinExistence type="predicted"/>
<organism evidence="1 2">
    <name type="scientific">Dichomitus squalens (strain LYAD-421)</name>
    <name type="common">Western red white-rot fungus</name>
    <dbReference type="NCBI Taxonomy" id="732165"/>
    <lineage>
        <taxon>Eukaryota</taxon>
        <taxon>Fungi</taxon>
        <taxon>Dikarya</taxon>
        <taxon>Basidiomycota</taxon>
        <taxon>Agaricomycotina</taxon>
        <taxon>Agaricomycetes</taxon>
        <taxon>Polyporales</taxon>
        <taxon>Polyporaceae</taxon>
        <taxon>Dichomitus</taxon>
    </lineage>
</organism>
<dbReference type="Gene3D" id="2.40.70.10">
    <property type="entry name" value="Acid Proteases"/>
    <property type="match status" value="1"/>
</dbReference>
<accession>R7SH21</accession>
<dbReference type="OMA" id="RAVMEYQ"/>
<dbReference type="CDD" id="cd00303">
    <property type="entry name" value="retropepsin_like"/>
    <property type="match status" value="1"/>
</dbReference>
<dbReference type="RefSeq" id="XP_007371807.1">
    <property type="nucleotide sequence ID" value="XM_007371745.1"/>
</dbReference>
<name>R7SH21_DICSQ</name>
<dbReference type="KEGG" id="dsq:DICSQDRAFT_73902"/>
<dbReference type="InterPro" id="IPR021109">
    <property type="entry name" value="Peptidase_aspartic_dom_sf"/>
</dbReference>